<dbReference type="Proteomes" id="UP000789759">
    <property type="component" value="Unassembled WGS sequence"/>
</dbReference>
<reference evidence="3" key="1">
    <citation type="submission" date="2021-06" db="EMBL/GenBank/DDBJ databases">
        <authorList>
            <person name="Kallberg Y."/>
            <person name="Tangrot J."/>
            <person name="Rosling A."/>
        </authorList>
    </citation>
    <scope>NUCLEOTIDE SEQUENCE</scope>
    <source>
        <strain evidence="3">FL966</strain>
    </source>
</reference>
<organism evidence="3 4">
    <name type="scientific">Cetraspora pellucida</name>
    <dbReference type="NCBI Taxonomy" id="1433469"/>
    <lineage>
        <taxon>Eukaryota</taxon>
        <taxon>Fungi</taxon>
        <taxon>Fungi incertae sedis</taxon>
        <taxon>Mucoromycota</taxon>
        <taxon>Glomeromycotina</taxon>
        <taxon>Glomeromycetes</taxon>
        <taxon>Diversisporales</taxon>
        <taxon>Gigasporaceae</taxon>
        <taxon>Cetraspora</taxon>
    </lineage>
</organism>
<evidence type="ECO:0000256" key="2">
    <source>
        <dbReference type="SAM" id="MobiDB-lite"/>
    </source>
</evidence>
<accession>A0A9N9NH17</accession>
<evidence type="ECO:0000256" key="1">
    <source>
        <dbReference type="SAM" id="Coils"/>
    </source>
</evidence>
<protein>
    <submittedName>
        <fullName evidence="3">8220_t:CDS:1</fullName>
    </submittedName>
</protein>
<proteinExistence type="predicted"/>
<dbReference type="EMBL" id="CAJVQA010015409">
    <property type="protein sequence ID" value="CAG8737039.1"/>
    <property type="molecule type" value="Genomic_DNA"/>
</dbReference>
<dbReference type="AlphaFoldDB" id="A0A9N9NH17"/>
<feature type="coiled-coil region" evidence="1">
    <location>
        <begin position="32"/>
        <end position="59"/>
    </location>
</feature>
<feature type="region of interest" description="Disordered" evidence="2">
    <location>
        <begin position="1"/>
        <end position="22"/>
    </location>
</feature>
<keyword evidence="4" id="KW-1185">Reference proteome</keyword>
<name>A0A9N9NH17_9GLOM</name>
<comment type="caution">
    <text evidence="3">The sequence shown here is derived from an EMBL/GenBank/DDBJ whole genome shotgun (WGS) entry which is preliminary data.</text>
</comment>
<keyword evidence="1" id="KW-0175">Coiled coil</keyword>
<gene>
    <name evidence="3" type="ORF">CPELLU_LOCUS13863</name>
</gene>
<evidence type="ECO:0000313" key="4">
    <source>
        <dbReference type="Proteomes" id="UP000789759"/>
    </source>
</evidence>
<sequence>KQQSKKVSLTKKHQQSHLQTKSSMTVMEKLKYNECKLLLVEQKEKLRELQIANAIKKQEYDLVK</sequence>
<evidence type="ECO:0000313" key="3">
    <source>
        <dbReference type="EMBL" id="CAG8737039.1"/>
    </source>
</evidence>
<feature type="non-terminal residue" evidence="3">
    <location>
        <position position="64"/>
    </location>
</feature>